<accession>A0AAD6C7S6</accession>
<evidence type="ECO:0000313" key="3">
    <source>
        <dbReference type="Proteomes" id="UP001213681"/>
    </source>
</evidence>
<dbReference type="AlphaFoldDB" id="A0AAD6C7S6"/>
<sequence>MSEPESSNDFTIDQILLNIDIASGTVGQITDGGAEKILKSHDVVLCRGTNHEGWIEAEMLLGCFVVVVPAKDIVTGDGQRLEKTPAGPVFDPVEED</sequence>
<comment type="caution">
    <text evidence="2">The sequence shown here is derived from an EMBL/GenBank/DDBJ whole genome shotgun (WGS) entry which is preliminary data.</text>
</comment>
<name>A0AAD6C7S6_9EURO</name>
<organism evidence="2 3">
    <name type="scientific">Penicillium daleae</name>
    <dbReference type="NCBI Taxonomy" id="63821"/>
    <lineage>
        <taxon>Eukaryota</taxon>
        <taxon>Fungi</taxon>
        <taxon>Dikarya</taxon>
        <taxon>Ascomycota</taxon>
        <taxon>Pezizomycotina</taxon>
        <taxon>Eurotiomycetes</taxon>
        <taxon>Eurotiomycetidae</taxon>
        <taxon>Eurotiales</taxon>
        <taxon>Aspergillaceae</taxon>
        <taxon>Penicillium</taxon>
    </lineage>
</organism>
<evidence type="ECO:0000313" key="2">
    <source>
        <dbReference type="EMBL" id="KAJ5454154.1"/>
    </source>
</evidence>
<reference evidence="2" key="1">
    <citation type="submission" date="2022-12" db="EMBL/GenBank/DDBJ databases">
        <authorList>
            <person name="Petersen C."/>
        </authorList>
    </citation>
    <scope>NUCLEOTIDE SEQUENCE</scope>
    <source>
        <strain evidence="2">IBT 16125</strain>
    </source>
</reference>
<proteinExistence type="predicted"/>
<reference evidence="2" key="2">
    <citation type="journal article" date="2023" name="IMA Fungus">
        <title>Comparative genomic study of the Penicillium genus elucidates a diverse pangenome and 15 lateral gene transfer events.</title>
        <authorList>
            <person name="Petersen C."/>
            <person name="Sorensen T."/>
            <person name="Nielsen M.R."/>
            <person name="Sondergaard T.E."/>
            <person name="Sorensen J.L."/>
            <person name="Fitzpatrick D.A."/>
            <person name="Frisvad J.C."/>
            <person name="Nielsen K.L."/>
        </authorList>
    </citation>
    <scope>NUCLEOTIDE SEQUENCE</scope>
    <source>
        <strain evidence="2">IBT 16125</strain>
    </source>
</reference>
<protein>
    <submittedName>
        <fullName evidence="2">Uncharacterized protein</fullName>
    </submittedName>
</protein>
<gene>
    <name evidence="2" type="ORF">N7458_005110</name>
</gene>
<dbReference type="InterPro" id="IPR014710">
    <property type="entry name" value="RmlC-like_jellyroll"/>
</dbReference>
<feature type="region of interest" description="Disordered" evidence="1">
    <location>
        <begin position="77"/>
        <end position="96"/>
    </location>
</feature>
<keyword evidence="3" id="KW-1185">Reference proteome</keyword>
<evidence type="ECO:0000256" key="1">
    <source>
        <dbReference type="SAM" id="MobiDB-lite"/>
    </source>
</evidence>
<dbReference type="GeneID" id="81598735"/>
<dbReference type="RefSeq" id="XP_056767110.1">
    <property type="nucleotide sequence ID" value="XM_056908492.1"/>
</dbReference>
<dbReference type="EMBL" id="JAPVEA010000005">
    <property type="protein sequence ID" value="KAJ5454154.1"/>
    <property type="molecule type" value="Genomic_DNA"/>
</dbReference>
<dbReference type="Proteomes" id="UP001213681">
    <property type="component" value="Unassembled WGS sequence"/>
</dbReference>
<dbReference type="Gene3D" id="2.60.120.10">
    <property type="entry name" value="Jelly Rolls"/>
    <property type="match status" value="1"/>
</dbReference>